<dbReference type="EMBL" id="JAHVHU010000005">
    <property type="protein sequence ID" value="MBY5957651.1"/>
    <property type="molecule type" value="Genomic_DNA"/>
</dbReference>
<dbReference type="PANTHER" id="PTHR43639">
    <property type="entry name" value="OXIDOREDUCTASE, SHORT-CHAIN DEHYDROGENASE/REDUCTASE FAMILY (AFU_ORTHOLOGUE AFUA_5G02870)"/>
    <property type="match status" value="1"/>
</dbReference>
<evidence type="ECO:0000313" key="4">
    <source>
        <dbReference type="Proteomes" id="UP000753961"/>
    </source>
</evidence>
<dbReference type="InterPro" id="IPR020904">
    <property type="entry name" value="Sc_DH/Rdtase_CS"/>
</dbReference>
<gene>
    <name evidence="3" type="ORF">KUV50_05890</name>
</gene>
<dbReference type="AlphaFoldDB" id="A0A953HSY4"/>
<dbReference type="PRINTS" id="PR00081">
    <property type="entry name" value="GDHRDH"/>
</dbReference>
<dbReference type="Pfam" id="PF13561">
    <property type="entry name" value="adh_short_C2"/>
    <property type="match status" value="1"/>
</dbReference>
<dbReference type="PROSITE" id="PS00061">
    <property type="entry name" value="ADH_SHORT"/>
    <property type="match status" value="1"/>
</dbReference>
<comment type="caution">
    <text evidence="3">The sequence shown here is derived from an EMBL/GenBank/DDBJ whole genome shotgun (WGS) entry which is preliminary data.</text>
</comment>
<dbReference type="InterPro" id="IPR002347">
    <property type="entry name" value="SDR_fam"/>
</dbReference>
<dbReference type="RefSeq" id="WP_222579169.1">
    <property type="nucleotide sequence ID" value="NZ_JAHVHU010000005.1"/>
</dbReference>
<keyword evidence="4" id="KW-1185">Reference proteome</keyword>
<keyword evidence="2 3" id="KW-0560">Oxidoreductase</keyword>
<dbReference type="PRINTS" id="PR00080">
    <property type="entry name" value="SDRFAMILY"/>
</dbReference>
<dbReference type="InterPro" id="IPR036291">
    <property type="entry name" value="NAD(P)-bd_dom_sf"/>
</dbReference>
<dbReference type="SUPFAM" id="SSF51735">
    <property type="entry name" value="NAD(P)-binding Rossmann-fold domains"/>
    <property type="match status" value="1"/>
</dbReference>
<name>A0A953HSY4_9BACT</name>
<evidence type="ECO:0000256" key="1">
    <source>
        <dbReference type="ARBA" id="ARBA00006484"/>
    </source>
</evidence>
<dbReference type="GO" id="GO:0047936">
    <property type="term" value="F:glucose 1-dehydrogenase [NAD(P)+] activity"/>
    <property type="evidence" value="ECO:0007669"/>
    <property type="project" value="UniProtKB-EC"/>
</dbReference>
<sequence>MKRFTGKTVLVTGSTSGIGKGIARRLASEGAQVVVNSYRDQDDIQEILEFITAQGGAATFIKADVGNVEEVRSMIDQSVSHFGSLDVLVNNAGIQIRSSFLETTEEQFDQVVGVNMKGAYFTAQAFAQYVVENKKNGVIVNNSSVHEILPFPHFDSYAMSKGGLQMMTRNLAVELAPLGIRVNNVAPGAIDTDINVALNTNDALKKNLLENISMGRMGTVDEVAAVVAFLASDEASYVTGATYLVDGGLTYHYTEQ</sequence>
<dbReference type="NCBIfam" id="NF005559">
    <property type="entry name" value="PRK07231.1"/>
    <property type="match status" value="1"/>
</dbReference>
<dbReference type="Proteomes" id="UP000753961">
    <property type="component" value="Unassembled WGS sequence"/>
</dbReference>
<protein>
    <submittedName>
        <fullName evidence="3">Glucose 1-dehydrogenase</fullName>
        <ecNumber evidence="3">1.1.1.47</ecNumber>
    </submittedName>
</protein>
<organism evidence="3 4">
    <name type="scientific">Membranihabitans marinus</name>
    <dbReference type="NCBI Taxonomy" id="1227546"/>
    <lineage>
        <taxon>Bacteria</taxon>
        <taxon>Pseudomonadati</taxon>
        <taxon>Bacteroidota</taxon>
        <taxon>Saprospiria</taxon>
        <taxon>Saprospirales</taxon>
        <taxon>Saprospiraceae</taxon>
        <taxon>Membranihabitans</taxon>
    </lineage>
</organism>
<proteinExistence type="inferred from homology"/>
<dbReference type="PANTHER" id="PTHR43639:SF1">
    <property type="entry name" value="SHORT-CHAIN DEHYDROGENASE_REDUCTASE FAMILY PROTEIN"/>
    <property type="match status" value="1"/>
</dbReference>
<dbReference type="EC" id="1.1.1.47" evidence="3"/>
<reference evidence="3" key="1">
    <citation type="submission" date="2021-06" db="EMBL/GenBank/DDBJ databases">
        <title>44 bacteria genomes isolated from Dapeng, Shenzhen.</title>
        <authorList>
            <person name="Zheng W."/>
            <person name="Yu S."/>
            <person name="Huang Y."/>
        </authorList>
    </citation>
    <scope>NUCLEOTIDE SEQUENCE</scope>
    <source>
        <strain evidence="3">DP5N28-2</strain>
    </source>
</reference>
<dbReference type="Gene3D" id="3.40.50.720">
    <property type="entry name" value="NAD(P)-binding Rossmann-like Domain"/>
    <property type="match status" value="1"/>
</dbReference>
<evidence type="ECO:0000313" key="3">
    <source>
        <dbReference type="EMBL" id="MBY5957651.1"/>
    </source>
</evidence>
<accession>A0A953HSY4</accession>
<dbReference type="FunFam" id="3.40.50.720:FF:000084">
    <property type="entry name" value="Short-chain dehydrogenase reductase"/>
    <property type="match status" value="1"/>
</dbReference>
<comment type="similarity">
    <text evidence="1">Belongs to the short-chain dehydrogenases/reductases (SDR) family.</text>
</comment>
<evidence type="ECO:0000256" key="2">
    <source>
        <dbReference type="ARBA" id="ARBA00023002"/>
    </source>
</evidence>